<dbReference type="EMBL" id="CP144143">
    <property type="protein sequence ID" value="WWC82591.1"/>
    <property type="molecule type" value="Genomic_DNA"/>
</dbReference>
<accession>A0ABZ2EGU7</accession>
<keyword evidence="2" id="KW-1185">Reference proteome</keyword>
<reference evidence="2" key="1">
    <citation type="submission" date="2024-01" db="EMBL/GenBank/DDBJ databases">
        <title>Mycovorax composti gen. nov. sp. nov., a member of the family Chitinophagaceae isolated from button mushroom compost.</title>
        <authorList>
            <person name="Thai M."/>
            <person name="Bell T.L."/>
            <person name="Kertesz M.A."/>
        </authorList>
    </citation>
    <scope>NUCLEOTIDE SEQUENCE [LARGE SCALE GENOMIC DNA]</scope>
    <source>
        <strain evidence="2">C216</strain>
    </source>
</reference>
<dbReference type="PIRSF" id="PIRSF028451">
    <property type="entry name" value="UCP028451"/>
    <property type="match status" value="1"/>
</dbReference>
<organism evidence="1 2">
    <name type="scientific">Mycovorax composti</name>
    <dbReference type="NCBI Taxonomy" id="2962693"/>
    <lineage>
        <taxon>Bacteria</taxon>
        <taxon>Pseudomonadati</taxon>
        <taxon>Bacteroidota</taxon>
        <taxon>Chitinophagia</taxon>
        <taxon>Chitinophagales</taxon>
        <taxon>Chitinophagaceae</taxon>
        <taxon>Mycovorax</taxon>
    </lineage>
</organism>
<evidence type="ECO:0000313" key="1">
    <source>
        <dbReference type="EMBL" id="WWC82591.1"/>
    </source>
</evidence>
<dbReference type="InterPro" id="IPR012808">
    <property type="entry name" value="CHP02453"/>
</dbReference>
<protein>
    <recommendedName>
        <fullName evidence="3">DUF2461 domain-containing protein</fullName>
    </recommendedName>
</protein>
<dbReference type="NCBIfam" id="TIGR02453">
    <property type="entry name" value="TIGR02453 family protein"/>
    <property type="match status" value="1"/>
</dbReference>
<sequence>MSMLQPSTLQFLKNLKKNNNKTWFDAHRAAYEAAREDFASFIDTIIQQFSKKEPSIAHLRAKDCMFRINRDIRFSKDKSPYKTNFGAYINNEGRKSVTAGYYFHLEPGESFVGGGMWMPPSDVLAKVRQEIDYNLADFERIIKSRKFKEVYGGLYAEEGQVLNRVPKGYEADNPAAAYLKHKSFIALSNINDAELTDKSLVTKVIKAFEVLQPLNLFLNSALV</sequence>
<evidence type="ECO:0000313" key="2">
    <source>
        <dbReference type="Proteomes" id="UP001321305"/>
    </source>
</evidence>
<proteinExistence type="predicted"/>
<dbReference type="RefSeq" id="WP_409966348.1">
    <property type="nucleotide sequence ID" value="NZ_CP144143.1"/>
</dbReference>
<gene>
    <name evidence="1" type="ORF">PIECOFPK_00298</name>
</gene>
<dbReference type="Proteomes" id="UP001321305">
    <property type="component" value="Chromosome"/>
</dbReference>
<dbReference type="InterPro" id="IPR015996">
    <property type="entry name" value="UCP028451"/>
</dbReference>
<name>A0ABZ2EGU7_9BACT</name>
<evidence type="ECO:0008006" key="3">
    <source>
        <dbReference type="Google" id="ProtNLM"/>
    </source>
</evidence>
<dbReference type="Pfam" id="PF09365">
    <property type="entry name" value="DUF2461"/>
    <property type="match status" value="1"/>
</dbReference>
<dbReference type="PANTHER" id="PTHR36452">
    <property type="entry name" value="CHROMOSOME 12, WHOLE GENOME SHOTGUN SEQUENCE"/>
    <property type="match status" value="1"/>
</dbReference>
<dbReference type="PANTHER" id="PTHR36452:SF1">
    <property type="entry name" value="DUF2461 DOMAIN-CONTAINING PROTEIN"/>
    <property type="match status" value="1"/>
</dbReference>